<evidence type="ECO:0000259" key="2">
    <source>
        <dbReference type="PROSITE" id="PS51733"/>
    </source>
</evidence>
<dbReference type="Pfam" id="PF03099">
    <property type="entry name" value="BPL_LplA_LipB"/>
    <property type="match status" value="1"/>
</dbReference>
<dbReference type="RefSeq" id="WP_229637521.1">
    <property type="nucleotide sequence ID" value="NZ_AP024987.1"/>
</dbReference>
<dbReference type="CDD" id="cd16442">
    <property type="entry name" value="BPL"/>
    <property type="match status" value="1"/>
</dbReference>
<dbReference type="PANTHER" id="PTHR12835:SF5">
    <property type="entry name" value="BIOTIN--PROTEIN LIGASE"/>
    <property type="match status" value="1"/>
</dbReference>
<accession>A0ABN6K212</accession>
<dbReference type="NCBIfam" id="TIGR00121">
    <property type="entry name" value="birA_ligase"/>
    <property type="match status" value="1"/>
</dbReference>
<feature type="domain" description="BPL/LPL catalytic" evidence="2">
    <location>
        <begin position="3"/>
        <end position="186"/>
    </location>
</feature>
<sequence length="254" mass="28426">MKINVEEIKSYIKKPSYPIYVFDRVSSTNAVAWNLMKKKELGFFVIIASEQTKGKGQWGRDWCSLPGGLYLSIGCELKIAAKNASHITLFSAWSIANKLRNYQLPVKLKWPNDLVIEHQKLGGIKSEIKIRDNIITQGIIGIGINWSNMVPENGINLQSYQHRIISIEHLAAIVIEAIISGYQYYLVSGIEVLLKNYMEILDGIGYKTIIKNFEGIISGVNSEGNLEISSQVSKTMTTINLYSGAISLGYSSRF</sequence>
<keyword evidence="1 3" id="KW-0436">Ligase</keyword>
<dbReference type="SUPFAM" id="SSF55681">
    <property type="entry name" value="Class II aaRS and biotin synthetases"/>
    <property type="match status" value="1"/>
</dbReference>
<dbReference type="PANTHER" id="PTHR12835">
    <property type="entry name" value="BIOTIN PROTEIN LIGASE"/>
    <property type="match status" value="1"/>
</dbReference>
<dbReference type="Proteomes" id="UP001319803">
    <property type="component" value="Chromosome"/>
</dbReference>
<gene>
    <name evidence="3" type="ORF">CPARK_000034800</name>
</gene>
<dbReference type="Gene3D" id="3.30.930.10">
    <property type="entry name" value="Bira Bifunctional Protein, Domain 2"/>
    <property type="match status" value="1"/>
</dbReference>
<evidence type="ECO:0000313" key="3">
    <source>
        <dbReference type="EMBL" id="BDA39509.1"/>
    </source>
</evidence>
<dbReference type="InterPro" id="IPR004143">
    <property type="entry name" value="BPL_LPL_catalytic"/>
</dbReference>
<organism evidence="3 4">
    <name type="scientific">cyanobacterium endosymbiont of Braarudosphaera bigelowii</name>
    <dbReference type="NCBI Taxonomy" id="1285375"/>
    <lineage>
        <taxon>Bacteria</taxon>
        <taxon>Bacillati</taxon>
        <taxon>Cyanobacteriota</taxon>
        <taxon>Cyanophyceae</taxon>
        <taxon>Oscillatoriophycideae</taxon>
        <taxon>Chroococcales</taxon>
        <taxon>Aphanothecaceae</taxon>
        <taxon>Candidatus Atelocyanobacterium</taxon>
        <taxon>Candidatus Atelocyanobacterium thalassae</taxon>
    </lineage>
</organism>
<proteinExistence type="predicted"/>
<reference evidence="3 4" key="1">
    <citation type="submission" date="2021-08" db="EMBL/GenBank/DDBJ databases">
        <title>Endosymbiont genome of Braarudosphaera bigelowii.</title>
        <authorList>
            <person name="Suzuki S."/>
            <person name="Ishida K."/>
        </authorList>
    </citation>
    <scope>NUCLEOTIDE SEQUENCE [LARGE SCALE GENOMIC DNA]</scope>
    <source>
        <strain evidence="3">CPSB-1</strain>
    </source>
</reference>
<dbReference type="InterPro" id="IPR004408">
    <property type="entry name" value="Biotin_CoA_COase_ligase"/>
</dbReference>
<dbReference type="GO" id="GO:0016874">
    <property type="term" value="F:ligase activity"/>
    <property type="evidence" value="ECO:0007669"/>
    <property type="project" value="UniProtKB-KW"/>
</dbReference>
<name>A0ABN6K212_9CHRO</name>
<dbReference type="EMBL" id="AP024987">
    <property type="protein sequence ID" value="BDA39509.1"/>
    <property type="molecule type" value="Genomic_DNA"/>
</dbReference>
<dbReference type="InterPro" id="IPR045864">
    <property type="entry name" value="aa-tRNA-synth_II/BPL/LPL"/>
</dbReference>
<protein>
    <submittedName>
        <fullName evidence="3">Bifunctional ligase/repressor BirA</fullName>
    </submittedName>
</protein>
<evidence type="ECO:0000313" key="4">
    <source>
        <dbReference type="Proteomes" id="UP001319803"/>
    </source>
</evidence>
<keyword evidence="4" id="KW-1185">Reference proteome</keyword>
<dbReference type="PROSITE" id="PS51733">
    <property type="entry name" value="BPL_LPL_CATALYTIC"/>
    <property type="match status" value="1"/>
</dbReference>
<evidence type="ECO:0000256" key="1">
    <source>
        <dbReference type="ARBA" id="ARBA00022598"/>
    </source>
</evidence>